<dbReference type="SUPFAM" id="SSF46785">
    <property type="entry name" value="Winged helix' DNA-binding domain"/>
    <property type="match status" value="1"/>
</dbReference>
<evidence type="ECO:0000259" key="8">
    <source>
        <dbReference type="PROSITE" id="PS51755"/>
    </source>
</evidence>
<dbReference type="SUPFAM" id="SSF46894">
    <property type="entry name" value="C-terminal effector domain of the bipartite response regulators"/>
    <property type="match status" value="2"/>
</dbReference>
<dbReference type="Pfam" id="PF00486">
    <property type="entry name" value="Trans_reg_C"/>
    <property type="match status" value="2"/>
</dbReference>
<feature type="compositionally biased region" description="Low complexity" evidence="7">
    <location>
        <begin position="61"/>
        <end position="72"/>
    </location>
</feature>
<dbReference type="SMART" id="SM00028">
    <property type="entry name" value="TPR"/>
    <property type="match status" value="3"/>
</dbReference>
<proteinExistence type="inferred from homology"/>
<dbReference type="Gene3D" id="1.10.10.10">
    <property type="entry name" value="Winged helix-like DNA-binding domain superfamily/Winged helix DNA-binding domain"/>
    <property type="match status" value="2"/>
</dbReference>
<dbReference type="EMBL" id="JAVFKM010000013">
    <property type="protein sequence ID" value="MEF3116561.1"/>
    <property type="molecule type" value="Genomic_DNA"/>
</dbReference>
<dbReference type="InterPro" id="IPR005158">
    <property type="entry name" value="BTAD"/>
</dbReference>
<evidence type="ECO:0000256" key="1">
    <source>
        <dbReference type="ARBA" id="ARBA00005820"/>
    </source>
</evidence>
<dbReference type="NCBIfam" id="NF041121">
    <property type="entry name" value="SAV_2336_NTERM"/>
    <property type="match status" value="1"/>
</dbReference>
<evidence type="ECO:0000256" key="7">
    <source>
        <dbReference type="SAM" id="MobiDB-lite"/>
    </source>
</evidence>
<feature type="domain" description="OmpR/PhoB-type" evidence="8">
    <location>
        <begin position="850"/>
        <end position="948"/>
    </location>
</feature>
<keyword evidence="5" id="KW-0804">Transcription</keyword>
<feature type="compositionally biased region" description="Gly residues" evidence="7">
    <location>
        <begin position="73"/>
        <end position="94"/>
    </location>
</feature>
<evidence type="ECO:0000256" key="2">
    <source>
        <dbReference type="ARBA" id="ARBA00023012"/>
    </source>
</evidence>
<dbReference type="Proteomes" id="UP001348265">
    <property type="component" value="Unassembled WGS sequence"/>
</dbReference>
<dbReference type="SUPFAM" id="SSF52540">
    <property type="entry name" value="P-loop containing nucleoside triphosphate hydrolases"/>
    <property type="match status" value="1"/>
</dbReference>
<dbReference type="Pfam" id="PF03704">
    <property type="entry name" value="BTAD"/>
    <property type="match status" value="2"/>
</dbReference>
<dbReference type="InterPro" id="IPR051677">
    <property type="entry name" value="AfsR-DnrI-RedD_regulator"/>
</dbReference>
<name>A0ABU7WYF8_9ACTN</name>
<dbReference type="SUPFAM" id="SSF48452">
    <property type="entry name" value="TPR-like"/>
    <property type="match status" value="3"/>
</dbReference>
<evidence type="ECO:0000313" key="9">
    <source>
        <dbReference type="EMBL" id="MEF3116561.1"/>
    </source>
</evidence>
<accession>A0ABU7WYF8</accession>
<evidence type="ECO:0000256" key="6">
    <source>
        <dbReference type="PROSITE-ProRule" id="PRU01091"/>
    </source>
</evidence>
<dbReference type="PANTHER" id="PTHR35807:SF1">
    <property type="entry name" value="TRANSCRIPTIONAL REGULATOR REDD"/>
    <property type="match status" value="1"/>
</dbReference>
<keyword evidence="3" id="KW-0805">Transcription regulation</keyword>
<dbReference type="InterPro" id="IPR036388">
    <property type="entry name" value="WH-like_DNA-bd_sf"/>
</dbReference>
<keyword evidence="10" id="KW-1185">Reference proteome</keyword>
<feature type="region of interest" description="Disordered" evidence="7">
    <location>
        <begin position="585"/>
        <end position="624"/>
    </location>
</feature>
<feature type="DNA-binding region" description="OmpR/PhoB-type" evidence="6">
    <location>
        <begin position="629"/>
        <end position="727"/>
    </location>
</feature>
<dbReference type="SMART" id="SM01043">
    <property type="entry name" value="BTAD"/>
    <property type="match status" value="2"/>
</dbReference>
<keyword evidence="4 6" id="KW-0238">DNA-binding</keyword>
<dbReference type="PROSITE" id="PS51755">
    <property type="entry name" value="OMPR_PHOB"/>
    <property type="match status" value="2"/>
</dbReference>
<dbReference type="InterPro" id="IPR016032">
    <property type="entry name" value="Sig_transdc_resp-reg_C-effctor"/>
</dbReference>
<dbReference type="SMART" id="SM00862">
    <property type="entry name" value="Trans_reg_C"/>
    <property type="match status" value="2"/>
</dbReference>
<feature type="DNA-binding region" description="OmpR/PhoB-type" evidence="6">
    <location>
        <begin position="850"/>
        <end position="948"/>
    </location>
</feature>
<reference evidence="9 10" key="1">
    <citation type="submission" date="2023-08" db="EMBL/GenBank/DDBJ databases">
        <authorList>
            <person name="Sharma P."/>
            <person name="Verma V."/>
            <person name="Mohan M.K."/>
            <person name="Dubey A.K."/>
        </authorList>
    </citation>
    <scope>NUCLEOTIDE SEQUENCE [LARGE SCALE GENOMIC DNA]</scope>
    <source>
        <strain evidence="9 10">ADP4</strain>
    </source>
</reference>
<feature type="domain" description="OmpR/PhoB-type" evidence="8">
    <location>
        <begin position="629"/>
        <end position="727"/>
    </location>
</feature>
<dbReference type="InterPro" id="IPR027417">
    <property type="entry name" value="P-loop_NTPase"/>
</dbReference>
<dbReference type="CDD" id="cd00383">
    <property type="entry name" value="trans_reg_C"/>
    <property type="match status" value="1"/>
</dbReference>
<sequence length="1766" mass="187691">MIDRLRQILAGQGYDLDAGELLDVLWLARAVREGELRSALPAPESARDTEPDAPSDGSGRADPAGAPEDASGGAPGGAGGTDGPREGGAPGDLPGGAPATVLPSQRSLYAMGSEGGSALSRRARPARAPGRRALARPQHLSRALRPLRRFEPHPHRRVTDVEATVRLAAETALFDVVSRPDQERRWSAVLLVDEAPSMQVWSQLAGELRSVLDRGGIFRSVRVCAFDPRDMAVLGRLPWAAGPTLTFVLTDGTSPGWRTPDAARAVRRWGRYGPVAVLHPLPRRLWRGTALDAQPRLLTCPVEFAGPDRTGVLDPLTGEPDPEADEPGTVALPVVPLTPGGLGQWAALLTRPGVPHLIDTVLLGEEPEQDPPRPAGSAEDLVAHFRGAFSPESYRLAVRLSAINPLTVPLMQLVRAATMSDAGPTQVAEILLGGLLERVAAPRGARSLGGFDGPLGTGSGQPVYDFRAGVRELLFSGLGTQQSLAVVEAVGRALEPYMGRLPDFPALVADDSGEMRLQESAQAFAVLASPVLERLGGSVPGVPDAPGGGMGADEPTGADDGIPGASGTPSAVDAAVAAAEAAAPVAAPAESVGGRTAEGPVEEPSGAEPEPAVEPVAYPSSARPAPALPAEELREPLRFTVLGPVGLWRGDQRIDIASRLDRALLAALLLRHEGVASEAELLNALWGGDPPRNARSMLDHSIARLRKALGEDEHVLVRERVGYALRADAGTDIDMDLERAEGYERAARAARDAGEWERARMLLDAALGLWRGEPLAGLPGPYAQAERLRLTEWRHTLAEDRIECDLWLGRYDEAQTELSELLARAPSRPRLRELLALARDQGRTGRTDPAPRPPRAPLRITVLGPVRMLRDGADLATGSPQQRALLAVLVLRAGRVISEDDLIDALWGDDPPNAAHAALRTYASRLRKALGPDADVLVAEDGGYALRRTARTDLDVDLRRADDLVAVARDARAAQDWDSARDLLDTAVALWRGGQPLAGLPGPYLRAESRRLADRRRTLVEDRTELELRLGRHAAAEEALTWLLYLDPARERTRELLARALAHDEPVSPGLRSLLRAGRYGPRQDRAGGGRTAELGRLADHLTRQRPTVRNVGVISGGTGVGKTSLAARVADAVQDRFPDGRLYAIMPADGDPEAAVPHLAAVLLRQLGYRNEEIPADEEERVAFYRTAIGALRLVVVLDEVRAIGPLLPLLPDATGAALVVGRDRPPAGLTGVLSVHLESLSTTDALELLALRVGEERVAARRAVARAALEACGCSEAAVEAVAAELMLDGPADRTAAEVMINNTALRLTHDLTPPALAAFRLLALPHGPDLPAAAVAALTGTEPAAAQEHLETLVRTGLLKTPAPGRYRHREALAAFAYEELTRHTAQEDRDAALSRLLDWYLATAHRAYGLDAPGALLLDRSAAPAGPVTALPLADRRAASEWWATDGTGALAVVRQTAGLRSGSYVARCADTLLLLEPLLGTGLFTSRYEQAAVAVIARAGTGRDTKHAEARARLARARACLAADRFADAEDEARRAYRLGLDAGDPVTSGRAPLVRGSTAVALQRPDAEQHFTLARSHCQVQGDRLGEAAVLVERSRLCVRDRKAEQGIGLARQGVDIYRATGQGQRLGTGLYFLAVAQAEAGRHEEALVALQEALPLLNEAGQRIWAGLAQLRTAESCLATDWADGAVRAAEEAVRLFAVADGGRRAADGLSLLAHALEAQGQANQAQERWSEALSLYETLNVTGLDGPQLRPPLEPGGA</sequence>
<dbReference type="InterPro" id="IPR047738">
    <property type="entry name" value="SAV_2336-like_N"/>
</dbReference>
<dbReference type="PANTHER" id="PTHR35807">
    <property type="entry name" value="TRANSCRIPTIONAL REGULATOR REDD-RELATED"/>
    <property type="match status" value="1"/>
</dbReference>
<keyword evidence="2" id="KW-0902">Two-component regulatory system</keyword>
<dbReference type="InterPro" id="IPR011990">
    <property type="entry name" value="TPR-like_helical_dom_sf"/>
</dbReference>
<dbReference type="RefSeq" id="WP_331788231.1">
    <property type="nucleotide sequence ID" value="NZ_JAVFKM010000013.1"/>
</dbReference>
<dbReference type="Gene3D" id="1.25.40.10">
    <property type="entry name" value="Tetratricopeptide repeat domain"/>
    <property type="match status" value="3"/>
</dbReference>
<evidence type="ECO:0000313" key="10">
    <source>
        <dbReference type="Proteomes" id="UP001348265"/>
    </source>
</evidence>
<evidence type="ECO:0000256" key="3">
    <source>
        <dbReference type="ARBA" id="ARBA00023015"/>
    </source>
</evidence>
<feature type="region of interest" description="Disordered" evidence="7">
    <location>
        <begin position="37"/>
        <end position="151"/>
    </location>
</feature>
<protein>
    <submittedName>
        <fullName evidence="9">SAV_2336 N-terminal domain-related protein</fullName>
    </submittedName>
</protein>
<dbReference type="InterPro" id="IPR019734">
    <property type="entry name" value="TPR_rpt"/>
</dbReference>
<gene>
    <name evidence="9" type="ORF">RB636_25660</name>
</gene>
<evidence type="ECO:0000256" key="5">
    <source>
        <dbReference type="ARBA" id="ARBA00023163"/>
    </source>
</evidence>
<organism evidence="9 10">
    <name type="scientific">Streptomyces chrestomyceticus</name>
    <dbReference type="NCBI Taxonomy" id="68185"/>
    <lineage>
        <taxon>Bacteria</taxon>
        <taxon>Bacillati</taxon>
        <taxon>Actinomycetota</taxon>
        <taxon>Actinomycetes</taxon>
        <taxon>Kitasatosporales</taxon>
        <taxon>Streptomycetaceae</taxon>
        <taxon>Streptomyces</taxon>
    </lineage>
</organism>
<evidence type="ECO:0000256" key="4">
    <source>
        <dbReference type="ARBA" id="ARBA00023125"/>
    </source>
</evidence>
<dbReference type="InterPro" id="IPR001867">
    <property type="entry name" value="OmpR/PhoB-type_DNA-bd"/>
</dbReference>
<comment type="caution">
    <text evidence="9">The sequence shown here is derived from an EMBL/GenBank/DDBJ whole genome shotgun (WGS) entry which is preliminary data.</text>
</comment>
<dbReference type="InterPro" id="IPR036390">
    <property type="entry name" value="WH_DNA-bd_sf"/>
</dbReference>
<feature type="region of interest" description="Disordered" evidence="7">
    <location>
        <begin position="537"/>
        <end position="569"/>
    </location>
</feature>
<feature type="compositionally biased region" description="Basic residues" evidence="7">
    <location>
        <begin position="121"/>
        <end position="134"/>
    </location>
</feature>
<comment type="similarity">
    <text evidence="1">Belongs to the AfsR/DnrI/RedD regulatory family.</text>
</comment>